<keyword evidence="3" id="KW-1185">Reference proteome</keyword>
<dbReference type="Proteomes" id="UP000007524">
    <property type="component" value="Segment"/>
</dbReference>
<sequence length="129" mass="15100">MTYRDYFCIFEVLVFTSGSLVLLLHYFCVEPFYKLLKPKTEMGVFCLFQFLYYYFLSILSVVVEVIFGGFVNADKMPSYELFTIFNVLMIALIVFVSILAGIYKFFVFLGNKHNDIVLKRKGTLTDERN</sequence>
<dbReference type="GeneID" id="14012903"/>
<name>H6X4C2_9CAUD</name>
<accession>H6X4C2</accession>
<feature type="transmembrane region" description="Helical" evidence="1">
    <location>
        <begin position="6"/>
        <end position="29"/>
    </location>
</feature>
<gene>
    <name evidence="2" type="ORF">RaK2_00315</name>
</gene>
<keyword evidence="1" id="KW-0472">Membrane</keyword>
<evidence type="ECO:0000313" key="3">
    <source>
        <dbReference type="Proteomes" id="UP000007524"/>
    </source>
</evidence>
<proteinExistence type="predicted"/>
<reference evidence="2 3" key="1">
    <citation type="journal article" date="2012" name="J. Virol.">
        <title>Genome of Klebsiella sp.-Infecting Bacteriophage vB_KleM_RaK2.</title>
        <authorList>
            <person name="Simoliunas E."/>
            <person name="Kaliniene L."/>
            <person name="Truncaite L."/>
            <person name="Klausa V."/>
            <person name="Zajanckauskaite A."/>
            <person name="Meskys R."/>
        </authorList>
    </citation>
    <scope>NUCLEOTIDE SEQUENCE [LARGE SCALE GENOMIC DNA]</scope>
</reference>
<evidence type="ECO:0000313" key="2">
    <source>
        <dbReference type="EMBL" id="AFA44588.1"/>
    </source>
</evidence>
<evidence type="ECO:0000256" key="1">
    <source>
        <dbReference type="SAM" id="Phobius"/>
    </source>
</evidence>
<keyword evidence="1" id="KW-1133">Transmembrane helix</keyword>
<dbReference type="EMBL" id="JQ513383">
    <property type="protein sequence ID" value="AFA44588.1"/>
    <property type="molecule type" value="Genomic_DNA"/>
</dbReference>
<dbReference type="RefSeq" id="YP_007007470.1">
    <property type="nucleotide sequence ID" value="NC_019526.1"/>
</dbReference>
<keyword evidence="1" id="KW-0812">Transmembrane</keyword>
<dbReference type="KEGG" id="vg:14012903"/>
<organism evidence="2 3">
    <name type="scientific">Klebsiella phage vB_KleM_RaK2</name>
    <dbReference type="NCBI Taxonomy" id="1147094"/>
    <lineage>
        <taxon>Viruses</taxon>
        <taxon>Duplodnaviria</taxon>
        <taxon>Heunggongvirae</taxon>
        <taxon>Uroviricota</taxon>
        <taxon>Caudoviricetes</taxon>
        <taxon>Alcyoneusvirus</taxon>
        <taxon>Alcyoneusvirus RaK2</taxon>
    </lineage>
</organism>
<protein>
    <submittedName>
        <fullName evidence="2">Uncharacterized protein</fullName>
    </submittedName>
</protein>
<feature type="transmembrane region" description="Helical" evidence="1">
    <location>
        <begin position="83"/>
        <end position="110"/>
    </location>
</feature>
<feature type="transmembrane region" description="Helical" evidence="1">
    <location>
        <begin position="50"/>
        <end position="71"/>
    </location>
</feature>